<evidence type="ECO:0000313" key="8">
    <source>
        <dbReference type="EMBL" id="PRQ76735.1"/>
    </source>
</evidence>
<dbReference type="GO" id="GO:0003746">
    <property type="term" value="F:translation elongation factor activity"/>
    <property type="evidence" value="ECO:0007669"/>
    <property type="project" value="UniProtKB-KW"/>
</dbReference>
<organism evidence="7 9">
    <name type="scientific">Rhodotorula toruloides</name>
    <name type="common">Yeast</name>
    <name type="synonym">Rhodosporidium toruloides</name>
    <dbReference type="NCBI Taxonomy" id="5286"/>
    <lineage>
        <taxon>Eukaryota</taxon>
        <taxon>Fungi</taxon>
        <taxon>Dikarya</taxon>
        <taxon>Basidiomycota</taxon>
        <taxon>Pucciniomycotina</taxon>
        <taxon>Microbotryomycetes</taxon>
        <taxon>Sporidiobolales</taxon>
        <taxon>Sporidiobolaceae</taxon>
        <taxon>Rhodotorula</taxon>
    </lineage>
</organism>
<dbReference type="EMBL" id="CWKI01000002">
    <property type="protein sequence ID" value="CTR05190.1"/>
    <property type="molecule type" value="Genomic_DNA"/>
</dbReference>
<evidence type="ECO:0000256" key="2">
    <source>
        <dbReference type="ARBA" id="ARBA00023015"/>
    </source>
</evidence>
<feature type="domain" description="Plus3" evidence="6">
    <location>
        <begin position="273"/>
        <end position="405"/>
    </location>
</feature>
<evidence type="ECO:0000313" key="10">
    <source>
        <dbReference type="Proteomes" id="UP000239560"/>
    </source>
</evidence>
<dbReference type="Pfam" id="PF03126">
    <property type="entry name" value="Plus-3"/>
    <property type="match status" value="1"/>
</dbReference>
<dbReference type="GO" id="GO:1990269">
    <property type="term" value="F:RNA polymerase II C-terminal domain phosphoserine binding"/>
    <property type="evidence" value="ECO:0007669"/>
    <property type="project" value="TreeGrafter"/>
</dbReference>
<dbReference type="InterPro" id="IPR004343">
    <property type="entry name" value="Plus-3_dom"/>
</dbReference>
<proteinExistence type="predicted"/>
<evidence type="ECO:0000259" key="6">
    <source>
        <dbReference type="PROSITE" id="PS51360"/>
    </source>
</evidence>
<feature type="compositionally biased region" description="Gly residues" evidence="5">
    <location>
        <begin position="21"/>
        <end position="33"/>
    </location>
</feature>
<feature type="compositionally biased region" description="Basic and acidic residues" evidence="5">
    <location>
        <begin position="199"/>
        <end position="213"/>
    </location>
</feature>
<keyword evidence="3" id="KW-0804">Transcription</keyword>
<dbReference type="EMBL" id="LCTV02000002">
    <property type="protein sequence ID" value="PRQ76735.1"/>
    <property type="molecule type" value="Genomic_DNA"/>
</dbReference>
<dbReference type="SUPFAM" id="SSF159042">
    <property type="entry name" value="Plus3-like"/>
    <property type="match status" value="1"/>
</dbReference>
<comment type="subcellular location">
    <subcellularLocation>
        <location evidence="1">Nucleus</location>
    </subcellularLocation>
</comment>
<evidence type="ECO:0000256" key="4">
    <source>
        <dbReference type="ARBA" id="ARBA00023242"/>
    </source>
</evidence>
<evidence type="ECO:0000256" key="3">
    <source>
        <dbReference type="ARBA" id="ARBA00023163"/>
    </source>
</evidence>
<dbReference type="Gene3D" id="3.90.70.200">
    <property type="entry name" value="Plus-3 domain"/>
    <property type="match status" value="1"/>
</dbReference>
<keyword evidence="7" id="KW-0648">Protein biosynthesis</keyword>
<dbReference type="STRING" id="5286.A0A0K3C9I1"/>
<sequence length="587" mass="63812">MDIDAMLLGLAEGSAAPSHSGEGGAKGAGGGGGGKKRKRQTRESSESANDSASDMDMSASDSDAPAAAASPKAGRRGGSKVKSSARVETSSDEDESAGKGSGKGGENPYPVEGIYRDEAERRRVAGLTELEREDFIATRKEEIAEADNRRMIAEMASRSSGKKKAAAKDEDEDEEDDDDEEVYTARGTRSRKTTGASKTKSDGFEKLKKSRTEKGKKKAKKDDSDDEYEEGGSKSRRRSPDSDDESGSDMEQSDDDDRGAKKKGKGKKAPAPVVELADLLQIQVTRTKLAEMCRAPWFEEWIKGAFVRYSLGPDQRTGMVRYSVCQVVGVEPDRPYRFEGVQTDLWLRLKHGKAERLFGMEAVSNSPIDSHEWVRWTKQCTADEVPATTPVQAKKIKEQLGKHTSYTLTEEDLAAELAKKNRQPGGAAARVRLKMQRDHAMQNGDVEKAAELSAQLAELEGPAVDDADRTKRINDRNRAANREEVKRAEARSQEERRKISEALQRGDTSVKVDPSARVKTMPRLNYDSRPQTPTPGTPGSGTQTPLNGASASSNLGGAPMNGTPRAKGNKIESVVASRVQLDLDLDF</sequence>
<gene>
    <name evidence="7" type="primary">FGENESH: predicted gene_2.220</name>
    <name evidence="8" type="ORF">AAT19DRAFT_12153</name>
    <name evidence="7" type="ORF">BN2166_0010510</name>
</gene>
<feature type="compositionally biased region" description="Acidic residues" evidence="5">
    <location>
        <begin position="169"/>
        <end position="182"/>
    </location>
</feature>
<evidence type="ECO:0000256" key="5">
    <source>
        <dbReference type="SAM" id="MobiDB-lite"/>
    </source>
</evidence>
<dbReference type="GO" id="GO:0003677">
    <property type="term" value="F:DNA binding"/>
    <property type="evidence" value="ECO:0007669"/>
    <property type="project" value="InterPro"/>
</dbReference>
<keyword evidence="9" id="KW-1185">Reference proteome</keyword>
<dbReference type="PANTHER" id="PTHR13115:SF8">
    <property type="entry name" value="RNA POLYMERASE-ASSOCIATED PROTEIN RTF1 HOMOLOG"/>
    <property type="match status" value="1"/>
</dbReference>
<evidence type="ECO:0000313" key="9">
    <source>
        <dbReference type="Proteomes" id="UP000199069"/>
    </source>
</evidence>
<dbReference type="OMA" id="ISGCYAR"/>
<dbReference type="PROSITE" id="PS51360">
    <property type="entry name" value="PLUS3"/>
    <property type="match status" value="1"/>
</dbReference>
<evidence type="ECO:0000256" key="1">
    <source>
        <dbReference type="ARBA" id="ARBA00004123"/>
    </source>
</evidence>
<reference evidence="8 10" key="2">
    <citation type="journal article" date="2018" name="Elife">
        <title>Functional genomics of lipid metabolism in the oleaginous yeast Rhodosporidium toruloides.</title>
        <authorList>
            <person name="Coradetti S.T."/>
            <person name="Pinel D."/>
            <person name="Geiselman G."/>
            <person name="Ito M."/>
            <person name="Mondo S."/>
            <person name="Reilly M.C."/>
            <person name="Cheng Y.F."/>
            <person name="Bauer S."/>
            <person name="Grigoriev I."/>
            <person name="Gladden J.M."/>
            <person name="Simmons B.A."/>
            <person name="Brem R."/>
            <person name="Arkin A.P."/>
            <person name="Skerker J.M."/>
        </authorList>
    </citation>
    <scope>NUCLEOTIDE SEQUENCE [LARGE SCALE GENOMIC DNA]</scope>
    <source>
        <strain evidence="8 10">NBRC 0880</strain>
    </source>
</reference>
<feature type="compositionally biased region" description="Acidic residues" evidence="5">
    <location>
        <begin position="242"/>
        <end position="257"/>
    </location>
</feature>
<feature type="compositionally biased region" description="Polar residues" evidence="5">
    <location>
        <begin position="546"/>
        <end position="555"/>
    </location>
</feature>
<evidence type="ECO:0000313" key="7">
    <source>
        <dbReference type="EMBL" id="CTR05190.1"/>
    </source>
</evidence>
<name>A0A0K3C9I1_RHOTO</name>
<keyword evidence="4" id="KW-0539">Nucleus</keyword>
<feature type="region of interest" description="Disordered" evidence="5">
    <location>
        <begin position="460"/>
        <end position="572"/>
    </location>
</feature>
<dbReference type="SMART" id="SM00719">
    <property type="entry name" value="Plus3"/>
    <property type="match status" value="1"/>
</dbReference>
<dbReference type="GO" id="GO:0016593">
    <property type="term" value="C:Cdc73/Paf1 complex"/>
    <property type="evidence" value="ECO:0007669"/>
    <property type="project" value="TreeGrafter"/>
</dbReference>
<protein>
    <submittedName>
        <fullName evidence="7 8">Pol II transcription elongation factor</fullName>
    </submittedName>
</protein>
<dbReference type="AlphaFoldDB" id="A0A0K3C9I1"/>
<feature type="region of interest" description="Disordered" evidence="5">
    <location>
        <begin position="137"/>
        <end position="270"/>
    </location>
</feature>
<dbReference type="OrthoDB" id="166375at2759"/>
<feature type="compositionally biased region" description="Basic and acidic residues" evidence="5">
    <location>
        <begin position="466"/>
        <end position="500"/>
    </location>
</feature>
<keyword evidence="2" id="KW-0805">Transcription regulation</keyword>
<feature type="region of interest" description="Disordered" evidence="5">
    <location>
        <begin position="1"/>
        <end position="119"/>
    </location>
</feature>
<dbReference type="Proteomes" id="UP000199069">
    <property type="component" value="Unassembled WGS sequence"/>
</dbReference>
<keyword evidence="7" id="KW-0251">Elongation factor</keyword>
<dbReference type="InterPro" id="IPR036128">
    <property type="entry name" value="Plus3-like_sf"/>
</dbReference>
<accession>A0A0K3C9I1</accession>
<reference evidence="7 9" key="1">
    <citation type="submission" date="2015-07" db="EMBL/GenBank/DDBJ databases">
        <authorList>
            <person name="Cajimat M.N.B."/>
            <person name="Milazzo M.L."/>
            <person name="Fulhorst C.F."/>
        </authorList>
    </citation>
    <scope>NUCLEOTIDE SEQUENCE [LARGE SCALE GENOMIC DNA]</scope>
    <source>
        <strain evidence="7">Single colony</strain>
    </source>
</reference>
<dbReference type="Proteomes" id="UP000239560">
    <property type="component" value="Unassembled WGS sequence"/>
</dbReference>
<dbReference type="PANTHER" id="PTHR13115">
    <property type="entry name" value="RNA POLYMERASE-ASSOCIATED PROTEIN RTF1 HOMOLOG"/>
    <property type="match status" value="1"/>
</dbReference>
<feature type="compositionally biased region" description="Basic and acidic residues" evidence="5">
    <location>
        <begin position="137"/>
        <end position="152"/>
    </location>
</feature>
<feature type="compositionally biased region" description="Low complexity" evidence="5">
    <location>
        <begin position="46"/>
        <end position="72"/>
    </location>
</feature>